<reference evidence="2" key="1">
    <citation type="submission" date="2024-02" db="UniProtKB">
        <authorList>
            <consortium name="WormBaseParasite"/>
        </authorList>
    </citation>
    <scope>IDENTIFICATION</scope>
</reference>
<dbReference type="AlphaFoldDB" id="A0AAF5DM13"/>
<keyword evidence="1" id="KW-1185">Reference proteome</keyword>
<sequence>KFLKEYFIFKIIKLANLKTFILILLYREKGCQISLTQKTFKKEFNFTKALFYNTIKLIVEKFSRIRSIADLSRTGVQKADVQKKILIKQNYFENRNLSVRKRAQDLCLNIETVRKIMTEDSKLKPYKIQLVHKITANMG</sequence>
<evidence type="ECO:0000313" key="2">
    <source>
        <dbReference type="WBParaSite" id="TCONS_00015508.p1"/>
    </source>
</evidence>
<dbReference type="WBParaSite" id="TCONS_00015508.p1">
    <property type="protein sequence ID" value="TCONS_00015508.p1"/>
    <property type="gene ID" value="XLOC_009914"/>
</dbReference>
<organism evidence="1 2">
    <name type="scientific">Strongyloides stercoralis</name>
    <name type="common">Threadworm</name>
    <dbReference type="NCBI Taxonomy" id="6248"/>
    <lineage>
        <taxon>Eukaryota</taxon>
        <taxon>Metazoa</taxon>
        <taxon>Ecdysozoa</taxon>
        <taxon>Nematoda</taxon>
        <taxon>Chromadorea</taxon>
        <taxon>Rhabditida</taxon>
        <taxon>Tylenchina</taxon>
        <taxon>Panagrolaimomorpha</taxon>
        <taxon>Strongyloidoidea</taxon>
        <taxon>Strongyloididae</taxon>
        <taxon>Strongyloides</taxon>
    </lineage>
</organism>
<protein>
    <submittedName>
        <fullName evidence="2">Uncharacterized protein</fullName>
    </submittedName>
</protein>
<accession>A0AAF5DM13</accession>
<proteinExistence type="predicted"/>
<evidence type="ECO:0000313" key="1">
    <source>
        <dbReference type="Proteomes" id="UP000035681"/>
    </source>
</evidence>
<dbReference type="Proteomes" id="UP000035681">
    <property type="component" value="Unplaced"/>
</dbReference>
<name>A0AAF5DM13_STRER</name>